<feature type="compositionally biased region" description="Basic and acidic residues" evidence="1">
    <location>
        <begin position="227"/>
        <end position="261"/>
    </location>
</feature>
<accession>A0A9P4H7I8</accession>
<keyword evidence="3" id="KW-1185">Reference proteome</keyword>
<name>A0A9P4H7I8_9PLEO</name>
<gene>
    <name evidence="2" type="ORF">EK21DRAFT_113315</name>
</gene>
<feature type="compositionally biased region" description="Polar residues" evidence="1">
    <location>
        <begin position="1"/>
        <end position="11"/>
    </location>
</feature>
<dbReference type="EMBL" id="ML978205">
    <property type="protein sequence ID" value="KAF2029095.1"/>
    <property type="molecule type" value="Genomic_DNA"/>
</dbReference>
<sequence>MPRNGDGSNDNGPIEGHEILHGASGDKALQHTKHVAPMPAQEEGDALPGMNAGGVAAPVTDASEEFGVNAPKHERLGDDEDLSGEKTFASTSSKAKSSGSTSSHNQQGSAGRQQHDSKSSGNSKSSNASQHDTASSTLYNDRKAHHDGEDNDFEQVEREKAEQFVDLNEEDVQHASSDNKGANGSERSSQRAPRDVGSKADVEQLHGQASSGPSFGKSGQTSGGQHGSHDSEKQGAKRDHTEVENLDSMRHTAEKFVKLDE</sequence>
<feature type="region of interest" description="Disordered" evidence="1">
    <location>
        <begin position="1"/>
        <end position="261"/>
    </location>
</feature>
<protein>
    <submittedName>
        <fullName evidence="2">Uncharacterized protein</fullName>
    </submittedName>
</protein>
<evidence type="ECO:0000256" key="1">
    <source>
        <dbReference type="SAM" id="MobiDB-lite"/>
    </source>
</evidence>
<evidence type="ECO:0000313" key="2">
    <source>
        <dbReference type="EMBL" id="KAF2029095.1"/>
    </source>
</evidence>
<feature type="compositionally biased region" description="Low complexity" evidence="1">
    <location>
        <begin position="89"/>
        <end position="103"/>
    </location>
</feature>
<dbReference type="OrthoDB" id="3439627at2759"/>
<feature type="compositionally biased region" description="Polar residues" evidence="1">
    <location>
        <begin position="174"/>
        <end position="187"/>
    </location>
</feature>
<dbReference type="AlphaFoldDB" id="A0A9P4H7I8"/>
<organism evidence="2 3">
    <name type="scientific">Setomelanomma holmii</name>
    <dbReference type="NCBI Taxonomy" id="210430"/>
    <lineage>
        <taxon>Eukaryota</taxon>
        <taxon>Fungi</taxon>
        <taxon>Dikarya</taxon>
        <taxon>Ascomycota</taxon>
        <taxon>Pezizomycotina</taxon>
        <taxon>Dothideomycetes</taxon>
        <taxon>Pleosporomycetidae</taxon>
        <taxon>Pleosporales</taxon>
        <taxon>Pleosporineae</taxon>
        <taxon>Phaeosphaeriaceae</taxon>
        <taxon>Setomelanomma</taxon>
    </lineage>
</organism>
<feature type="compositionally biased region" description="Basic and acidic residues" evidence="1">
    <location>
        <begin position="188"/>
        <end position="204"/>
    </location>
</feature>
<evidence type="ECO:0000313" key="3">
    <source>
        <dbReference type="Proteomes" id="UP000799777"/>
    </source>
</evidence>
<comment type="caution">
    <text evidence="2">The sequence shown here is derived from an EMBL/GenBank/DDBJ whole genome shotgun (WGS) entry which is preliminary data.</text>
</comment>
<proteinExistence type="predicted"/>
<reference evidence="2" key="1">
    <citation type="journal article" date="2020" name="Stud. Mycol.">
        <title>101 Dothideomycetes genomes: a test case for predicting lifestyles and emergence of pathogens.</title>
        <authorList>
            <person name="Haridas S."/>
            <person name="Albert R."/>
            <person name="Binder M."/>
            <person name="Bloem J."/>
            <person name="Labutti K."/>
            <person name="Salamov A."/>
            <person name="Andreopoulos B."/>
            <person name="Baker S."/>
            <person name="Barry K."/>
            <person name="Bills G."/>
            <person name="Bluhm B."/>
            <person name="Cannon C."/>
            <person name="Castanera R."/>
            <person name="Culley D."/>
            <person name="Daum C."/>
            <person name="Ezra D."/>
            <person name="Gonzalez J."/>
            <person name="Henrissat B."/>
            <person name="Kuo A."/>
            <person name="Liang C."/>
            <person name="Lipzen A."/>
            <person name="Lutzoni F."/>
            <person name="Magnuson J."/>
            <person name="Mondo S."/>
            <person name="Nolan M."/>
            <person name="Ohm R."/>
            <person name="Pangilinan J."/>
            <person name="Park H.-J."/>
            <person name="Ramirez L."/>
            <person name="Alfaro M."/>
            <person name="Sun H."/>
            <person name="Tritt A."/>
            <person name="Yoshinaga Y."/>
            <person name="Zwiers L.-H."/>
            <person name="Turgeon B."/>
            <person name="Goodwin S."/>
            <person name="Spatafora J."/>
            <person name="Crous P."/>
            <person name="Grigoriev I."/>
        </authorList>
    </citation>
    <scope>NUCLEOTIDE SEQUENCE</scope>
    <source>
        <strain evidence="2">CBS 110217</strain>
    </source>
</reference>
<dbReference type="Proteomes" id="UP000799777">
    <property type="component" value="Unassembled WGS sequence"/>
</dbReference>
<feature type="compositionally biased region" description="Polar residues" evidence="1">
    <location>
        <begin position="130"/>
        <end position="139"/>
    </location>
</feature>
<feature type="compositionally biased region" description="Low complexity" evidence="1">
    <location>
        <begin position="119"/>
        <end position="129"/>
    </location>
</feature>